<evidence type="ECO:0000256" key="5">
    <source>
        <dbReference type="ARBA" id="ARBA00022692"/>
    </source>
</evidence>
<comment type="similarity">
    <text evidence="2">Belongs to the TonB-dependent receptor family. Hemoglobin/haptoglobin binding protein subfamily.</text>
</comment>
<keyword evidence="8 11" id="KW-0472">Membrane</keyword>
<evidence type="ECO:0000313" key="17">
    <source>
        <dbReference type="Proteomes" id="UP001521137"/>
    </source>
</evidence>
<dbReference type="RefSeq" id="WP_235314018.1">
    <property type="nucleotide sequence ID" value="NZ_JAKGAS010000012.1"/>
</dbReference>
<dbReference type="EMBL" id="JAKGAS010000012">
    <property type="protein sequence ID" value="MCF2949915.1"/>
    <property type="molecule type" value="Genomic_DNA"/>
</dbReference>
<dbReference type="PANTHER" id="PTHR30069">
    <property type="entry name" value="TONB-DEPENDENT OUTER MEMBRANE RECEPTOR"/>
    <property type="match status" value="1"/>
</dbReference>
<evidence type="ECO:0000313" key="16">
    <source>
        <dbReference type="EMBL" id="MCF2949915.1"/>
    </source>
</evidence>
<keyword evidence="4 11" id="KW-1134">Transmembrane beta strand</keyword>
<keyword evidence="17" id="KW-1185">Reference proteome</keyword>
<dbReference type="InterPro" id="IPR012910">
    <property type="entry name" value="Plug_dom"/>
</dbReference>
<sequence>MQHKPLAIGITLALITPSIFANSQQNEEQSIEKIAVVSSKVAMPLREIATSVSVINQQQIEARGYANLTDVLKNQAAIGVTNSGGVGTTTSLRVRGEEGYRTLVRIDGVDISDPTGTQVQPQLGHLQAANIQRVEILRGSQGLAYGADAGGVINIFSPEYSTPLAGSLAAEAGRYNTSNVKGDIGGRYESIDYYLSGASFDTQGFNSRLDDTSQDLDGYANNTLHTRLAYQLNPELSAQIVVRSNQGKGDFDNCGFGESATNDCQTEFTQTNFRAALNYDNNHSAHEISIAKTLVERENFNQQSSSYLTKGFTERFEYLGHTELNSQHAVVYGIDWEKESISSAQQYRYNKGYFIEYQSELIKNWFSTLGVRHDDNDDFGQHTTYRLSSAYIWSIAGNEVKLRGAYGTGFRAPSLYEIEYNRGPWSYAPASETNLIQEESKGYEVALGLTTEKSGSFELVYFDQTIHNSIYFDLATFSGYLQDTGKSFSKGIEIILDYPIADNWRVYANHTYNKTQDTAGDQRIRRPKNLTNFSVDYAFNKLTFTGSVRFVRNFTEGSISLDNYKTFDVSARYQALPELSIYARIENAFDTDYQDVPAFNTSGQAPHIGLKYQF</sequence>
<feature type="chain" id="PRO_5047449710" evidence="13">
    <location>
        <begin position="22"/>
        <end position="614"/>
    </location>
</feature>
<comment type="caution">
    <text evidence="16">The sequence shown here is derived from an EMBL/GenBank/DDBJ whole genome shotgun (WGS) entry which is preliminary data.</text>
</comment>
<evidence type="ECO:0000256" key="10">
    <source>
        <dbReference type="ARBA" id="ARBA00023237"/>
    </source>
</evidence>
<dbReference type="Gene3D" id="2.170.130.10">
    <property type="entry name" value="TonB-dependent receptor, plug domain"/>
    <property type="match status" value="1"/>
</dbReference>
<accession>A0ABS9DAS5</accession>
<reference evidence="16 17" key="1">
    <citation type="submission" date="2022-01" db="EMBL/GenBank/DDBJ databases">
        <title>Paraglaciecola sp. G1-23.</title>
        <authorList>
            <person name="Jin M.S."/>
            <person name="Han D.M."/>
            <person name="Kim H.M."/>
            <person name="Jeon C.O."/>
        </authorList>
    </citation>
    <scope>NUCLEOTIDE SEQUENCE [LARGE SCALE GENOMIC DNA]</scope>
    <source>
        <strain evidence="16 17">G1-23</strain>
    </source>
</reference>
<evidence type="ECO:0000256" key="6">
    <source>
        <dbReference type="ARBA" id="ARBA00022729"/>
    </source>
</evidence>
<gene>
    <name evidence="16" type="ORF">L0668_17480</name>
</gene>
<proteinExistence type="inferred from homology"/>
<evidence type="ECO:0000256" key="1">
    <source>
        <dbReference type="ARBA" id="ARBA00004571"/>
    </source>
</evidence>
<evidence type="ECO:0000256" key="12">
    <source>
        <dbReference type="RuleBase" id="RU003357"/>
    </source>
</evidence>
<keyword evidence="10 11" id="KW-0998">Cell outer membrane</keyword>
<evidence type="ECO:0000256" key="3">
    <source>
        <dbReference type="ARBA" id="ARBA00022448"/>
    </source>
</evidence>
<keyword evidence="5 11" id="KW-0812">Transmembrane</keyword>
<evidence type="ECO:0000259" key="14">
    <source>
        <dbReference type="Pfam" id="PF00593"/>
    </source>
</evidence>
<keyword evidence="6 13" id="KW-0732">Signal</keyword>
<evidence type="ECO:0000256" key="13">
    <source>
        <dbReference type="SAM" id="SignalP"/>
    </source>
</evidence>
<dbReference type="PROSITE" id="PS52016">
    <property type="entry name" value="TONB_DEPENDENT_REC_3"/>
    <property type="match status" value="1"/>
</dbReference>
<dbReference type="PANTHER" id="PTHR30069:SF29">
    <property type="entry name" value="HEMOGLOBIN AND HEMOGLOBIN-HAPTOGLOBIN-BINDING PROTEIN 1-RELATED"/>
    <property type="match status" value="1"/>
</dbReference>
<feature type="domain" description="TonB-dependent receptor plug" evidence="15">
    <location>
        <begin position="45"/>
        <end position="151"/>
    </location>
</feature>
<evidence type="ECO:0000256" key="7">
    <source>
        <dbReference type="ARBA" id="ARBA00023077"/>
    </source>
</evidence>
<evidence type="ECO:0000256" key="4">
    <source>
        <dbReference type="ARBA" id="ARBA00022452"/>
    </source>
</evidence>
<evidence type="ECO:0000256" key="8">
    <source>
        <dbReference type="ARBA" id="ARBA00023136"/>
    </source>
</evidence>
<keyword evidence="3 11" id="KW-0813">Transport</keyword>
<dbReference type="InterPro" id="IPR037066">
    <property type="entry name" value="Plug_dom_sf"/>
</dbReference>
<evidence type="ECO:0000259" key="15">
    <source>
        <dbReference type="Pfam" id="PF07715"/>
    </source>
</evidence>
<comment type="subcellular location">
    <subcellularLocation>
        <location evidence="1 11">Cell outer membrane</location>
        <topology evidence="1 11">Multi-pass membrane protein</topology>
    </subcellularLocation>
</comment>
<dbReference type="Pfam" id="PF07715">
    <property type="entry name" value="Plug"/>
    <property type="match status" value="1"/>
</dbReference>
<keyword evidence="9 16" id="KW-0675">Receptor</keyword>
<keyword evidence="7 12" id="KW-0798">TonB box</keyword>
<dbReference type="InterPro" id="IPR036942">
    <property type="entry name" value="Beta-barrel_TonB_sf"/>
</dbReference>
<evidence type="ECO:0000256" key="2">
    <source>
        <dbReference type="ARBA" id="ARBA00008143"/>
    </source>
</evidence>
<dbReference type="SUPFAM" id="SSF56935">
    <property type="entry name" value="Porins"/>
    <property type="match status" value="1"/>
</dbReference>
<organism evidence="16 17">
    <name type="scientific">Paraglaciecola algarum</name>
    <dbReference type="NCBI Taxonomy" id="3050085"/>
    <lineage>
        <taxon>Bacteria</taxon>
        <taxon>Pseudomonadati</taxon>
        <taxon>Pseudomonadota</taxon>
        <taxon>Gammaproteobacteria</taxon>
        <taxon>Alteromonadales</taxon>
        <taxon>Alteromonadaceae</taxon>
        <taxon>Paraglaciecola</taxon>
    </lineage>
</organism>
<evidence type="ECO:0000256" key="11">
    <source>
        <dbReference type="PROSITE-ProRule" id="PRU01360"/>
    </source>
</evidence>
<feature type="signal peptide" evidence="13">
    <location>
        <begin position="1"/>
        <end position="21"/>
    </location>
</feature>
<name>A0ABS9DAS5_9ALTE</name>
<protein>
    <submittedName>
        <fullName evidence="16">TonB-dependent receptor</fullName>
    </submittedName>
</protein>
<dbReference type="CDD" id="cd01347">
    <property type="entry name" value="ligand_gated_channel"/>
    <property type="match status" value="1"/>
</dbReference>
<feature type="domain" description="TonB-dependent receptor-like beta-barrel" evidence="14">
    <location>
        <begin position="192"/>
        <end position="587"/>
    </location>
</feature>
<dbReference type="InterPro" id="IPR000531">
    <property type="entry name" value="Beta-barrel_TonB"/>
</dbReference>
<evidence type="ECO:0000256" key="9">
    <source>
        <dbReference type="ARBA" id="ARBA00023170"/>
    </source>
</evidence>
<dbReference type="Gene3D" id="2.40.170.20">
    <property type="entry name" value="TonB-dependent receptor, beta-barrel domain"/>
    <property type="match status" value="1"/>
</dbReference>
<dbReference type="InterPro" id="IPR039426">
    <property type="entry name" value="TonB-dep_rcpt-like"/>
</dbReference>
<dbReference type="Proteomes" id="UP001521137">
    <property type="component" value="Unassembled WGS sequence"/>
</dbReference>
<dbReference type="Pfam" id="PF00593">
    <property type="entry name" value="TonB_dep_Rec_b-barrel"/>
    <property type="match status" value="1"/>
</dbReference>